<organism evidence="1 2">
    <name type="scientific">Frieseomelitta varia</name>
    <dbReference type="NCBI Taxonomy" id="561572"/>
    <lineage>
        <taxon>Eukaryota</taxon>
        <taxon>Metazoa</taxon>
        <taxon>Ecdysozoa</taxon>
        <taxon>Arthropoda</taxon>
        <taxon>Hexapoda</taxon>
        <taxon>Insecta</taxon>
        <taxon>Pterygota</taxon>
        <taxon>Neoptera</taxon>
        <taxon>Endopterygota</taxon>
        <taxon>Hymenoptera</taxon>
        <taxon>Apocrita</taxon>
        <taxon>Aculeata</taxon>
        <taxon>Apoidea</taxon>
        <taxon>Anthophila</taxon>
        <taxon>Apidae</taxon>
        <taxon>Frieseomelitta</taxon>
    </lineage>
</organism>
<reference evidence="1" key="1">
    <citation type="submission" date="2019-11" db="EMBL/GenBank/DDBJ databases">
        <title>The nuclear and mitochondrial genomes of Frieseomelitta varia - a highly eusocial stingless bee (Meliponini) with a permanently sterile worker caste.</title>
        <authorList>
            <person name="Freitas F.C.P."/>
            <person name="Lourenco A.P."/>
            <person name="Nunes F.M.F."/>
            <person name="Paschoal A.R."/>
            <person name="Abreu F.C.P."/>
            <person name="Barbin F.O."/>
            <person name="Bataglia L."/>
            <person name="Cardoso-Junior C.A.M."/>
            <person name="Cervoni M.S."/>
            <person name="Silva S.R."/>
            <person name="Dalarmi F."/>
            <person name="Del Lama M.A."/>
            <person name="Depintor T.S."/>
            <person name="Ferreira K.M."/>
            <person name="Goria P.S."/>
            <person name="Jaskot M.C."/>
            <person name="Lago D.C."/>
            <person name="Luna-Lucena D."/>
            <person name="Moda L.M."/>
            <person name="Nascimento L."/>
            <person name="Pedrino M."/>
            <person name="Rabico F.O."/>
            <person name="Sanches F.C."/>
            <person name="Santos D.E."/>
            <person name="Santos C.G."/>
            <person name="Vieira J."/>
            <person name="Lopes T.F."/>
            <person name="Barchuk A.R."/>
            <person name="Hartfelder K."/>
            <person name="Simoes Z.L.P."/>
            <person name="Bitondi M.M.G."/>
            <person name="Pinheiro D.G."/>
        </authorList>
    </citation>
    <scope>NUCLEOTIDE SEQUENCE</scope>
    <source>
        <strain evidence="1">USP_RPSP 00005682</strain>
        <tissue evidence="1">Whole individual</tissue>
    </source>
</reference>
<accession>A0A833R8U9</accession>
<evidence type="ECO:0000313" key="1">
    <source>
        <dbReference type="EMBL" id="KAF3424189.1"/>
    </source>
</evidence>
<comment type="caution">
    <text evidence="1">The sequence shown here is derived from an EMBL/GenBank/DDBJ whole genome shotgun (WGS) entry which is preliminary data.</text>
</comment>
<dbReference type="Proteomes" id="UP000655588">
    <property type="component" value="Unassembled WGS sequence"/>
</dbReference>
<protein>
    <submittedName>
        <fullName evidence="1">Uncharacterized protein</fullName>
    </submittedName>
</protein>
<proteinExistence type="predicted"/>
<dbReference type="AlphaFoldDB" id="A0A833R8U9"/>
<dbReference type="EMBL" id="WNWW01000489">
    <property type="protein sequence ID" value="KAF3424189.1"/>
    <property type="molecule type" value="Genomic_DNA"/>
</dbReference>
<gene>
    <name evidence="1" type="ORF">E2986_12315</name>
</gene>
<name>A0A833R8U9_9HYME</name>
<sequence>MILITLFLQIRTFTTLHSIFYKSHQRENHEKNLKFMVEEMVKEISNQSSCIVFVSDSVYRNLVDVKNIENFSNTSKYEIALRDNEQFLRPRRRIQRILTEGKAVDCRAYVILIANGYLTAEFLQYTERFVRNVEIPIPNPSKESFMFQEFETSYFLGDPKRLKLTIT</sequence>
<keyword evidence="2" id="KW-1185">Reference proteome</keyword>
<evidence type="ECO:0000313" key="2">
    <source>
        <dbReference type="Proteomes" id="UP000655588"/>
    </source>
</evidence>